<dbReference type="GO" id="GO:0030170">
    <property type="term" value="F:pyridoxal phosphate binding"/>
    <property type="evidence" value="ECO:0007669"/>
    <property type="project" value="InterPro"/>
</dbReference>
<keyword evidence="2" id="KW-0663">Pyridoxal phosphate</keyword>
<dbReference type="RefSeq" id="WP_206939145.1">
    <property type="nucleotide sequence ID" value="NZ_JAFLNF010000002.1"/>
</dbReference>
<dbReference type="PROSITE" id="PS50949">
    <property type="entry name" value="HTH_GNTR"/>
    <property type="match status" value="1"/>
</dbReference>
<dbReference type="InterPro" id="IPR015422">
    <property type="entry name" value="PyrdxlP-dep_Trfase_small"/>
</dbReference>
<evidence type="ECO:0000256" key="1">
    <source>
        <dbReference type="ARBA" id="ARBA00005384"/>
    </source>
</evidence>
<proteinExistence type="inferred from homology"/>
<dbReference type="Proteomes" id="UP000664779">
    <property type="component" value="Unassembled WGS sequence"/>
</dbReference>
<dbReference type="SUPFAM" id="SSF46785">
    <property type="entry name" value="Winged helix' DNA-binding domain"/>
    <property type="match status" value="1"/>
</dbReference>
<reference evidence="8" key="1">
    <citation type="submission" date="2021-03" db="EMBL/GenBank/DDBJ databases">
        <title>Roseibium sp. CAU 1637 isolated from Incheon.</title>
        <authorList>
            <person name="Kim W."/>
        </authorList>
    </citation>
    <scope>NUCLEOTIDE SEQUENCE</scope>
    <source>
        <strain evidence="8">CAU 1637</strain>
    </source>
</reference>
<keyword evidence="3" id="KW-0805">Transcription regulation</keyword>
<protein>
    <submittedName>
        <fullName evidence="8">PLP-dependent aminotransferase family protein</fullName>
    </submittedName>
</protein>
<dbReference type="CDD" id="cd00609">
    <property type="entry name" value="AAT_like"/>
    <property type="match status" value="1"/>
</dbReference>
<dbReference type="InterPro" id="IPR004839">
    <property type="entry name" value="Aminotransferase_I/II_large"/>
</dbReference>
<dbReference type="CDD" id="cd07377">
    <property type="entry name" value="WHTH_GntR"/>
    <property type="match status" value="1"/>
</dbReference>
<dbReference type="InterPro" id="IPR036388">
    <property type="entry name" value="WH-like_DNA-bd_sf"/>
</dbReference>
<dbReference type="AlphaFoldDB" id="A0A939EN53"/>
<dbReference type="Gene3D" id="3.90.1150.10">
    <property type="entry name" value="Aspartate Aminotransferase, domain 1"/>
    <property type="match status" value="1"/>
</dbReference>
<sequence>MTNWIPEIPAGAGPLYMRLAEKIARDILSGALAAKTKLPPQRDLAYDLGVTVGTVGRAYALVRKRGLVSGEVGRGTYVLGSAEQDNSAAPEHTGKMRAQPADSRFSGFDREADKWLNIEHPAPLPDYGFGSTRVASPPEGIFRLDSTSAPDVGQGQILEELLPRIAAEMPNEIASYTRTVPDRWCEAGQRWLSRGGWTPEAASIVPTFGAQAAIMSAISAVTAPGDRLVFEELTYSSVARGARFSGRQSVQVTSDKEGPLPDSLDSVCKQTHPKAIFLMPTMHNPTLATISEARRLDLLEVIRRHNLWIIEDEVYGALRPNTLTPFAKLAPERTFHVGSLSKAVAAGLRGGWISCPPQQTQRLFTAHKMLTGGSSFLLSEASSRLVNSGQADRLRQAILLEIRNRYEIASDILRGSDMVIAPDSPFIWLKLPEPWQPGTFKAAAAEAGVLIDDEDEFRTGRASELHYRVRIATTNPKTCGELADGMQRLSRILADNGACYDSVA</sequence>
<feature type="region of interest" description="Disordered" evidence="6">
    <location>
        <begin position="83"/>
        <end position="103"/>
    </location>
</feature>
<dbReference type="SMART" id="SM00345">
    <property type="entry name" value="HTH_GNTR"/>
    <property type="match status" value="1"/>
</dbReference>
<keyword evidence="8" id="KW-0032">Aminotransferase</keyword>
<dbReference type="GO" id="GO:0003700">
    <property type="term" value="F:DNA-binding transcription factor activity"/>
    <property type="evidence" value="ECO:0007669"/>
    <property type="project" value="InterPro"/>
</dbReference>
<keyword evidence="5" id="KW-0804">Transcription</keyword>
<name>A0A939EN53_9HYPH</name>
<dbReference type="InterPro" id="IPR036390">
    <property type="entry name" value="WH_DNA-bd_sf"/>
</dbReference>
<dbReference type="PANTHER" id="PTHR46577">
    <property type="entry name" value="HTH-TYPE TRANSCRIPTIONAL REGULATORY PROTEIN GABR"/>
    <property type="match status" value="1"/>
</dbReference>
<dbReference type="SUPFAM" id="SSF53383">
    <property type="entry name" value="PLP-dependent transferases"/>
    <property type="match status" value="1"/>
</dbReference>
<gene>
    <name evidence="8" type="ORF">J0X15_06920</name>
</gene>
<organism evidence="8 9">
    <name type="scientific">Roseibium limicola</name>
    <dbReference type="NCBI Taxonomy" id="2816037"/>
    <lineage>
        <taxon>Bacteria</taxon>
        <taxon>Pseudomonadati</taxon>
        <taxon>Pseudomonadota</taxon>
        <taxon>Alphaproteobacteria</taxon>
        <taxon>Hyphomicrobiales</taxon>
        <taxon>Stappiaceae</taxon>
        <taxon>Roseibium</taxon>
    </lineage>
</organism>
<dbReference type="Pfam" id="PF00155">
    <property type="entry name" value="Aminotran_1_2"/>
    <property type="match status" value="1"/>
</dbReference>
<dbReference type="InterPro" id="IPR015424">
    <property type="entry name" value="PyrdxlP-dep_Trfase"/>
</dbReference>
<dbReference type="Pfam" id="PF00392">
    <property type="entry name" value="GntR"/>
    <property type="match status" value="1"/>
</dbReference>
<keyword evidence="4" id="KW-0238">DNA-binding</keyword>
<keyword evidence="8" id="KW-0808">Transferase</keyword>
<evidence type="ECO:0000256" key="5">
    <source>
        <dbReference type="ARBA" id="ARBA00023163"/>
    </source>
</evidence>
<feature type="domain" description="HTH gntR-type" evidence="7">
    <location>
        <begin position="13"/>
        <end position="81"/>
    </location>
</feature>
<evidence type="ECO:0000256" key="6">
    <source>
        <dbReference type="SAM" id="MobiDB-lite"/>
    </source>
</evidence>
<dbReference type="GO" id="GO:0008483">
    <property type="term" value="F:transaminase activity"/>
    <property type="evidence" value="ECO:0007669"/>
    <property type="project" value="UniProtKB-KW"/>
</dbReference>
<dbReference type="Gene3D" id="1.10.10.10">
    <property type="entry name" value="Winged helix-like DNA-binding domain superfamily/Winged helix DNA-binding domain"/>
    <property type="match status" value="1"/>
</dbReference>
<evidence type="ECO:0000259" key="7">
    <source>
        <dbReference type="PROSITE" id="PS50949"/>
    </source>
</evidence>
<accession>A0A939EN53</accession>
<dbReference type="PANTHER" id="PTHR46577:SF1">
    <property type="entry name" value="HTH-TYPE TRANSCRIPTIONAL REGULATORY PROTEIN GABR"/>
    <property type="match status" value="1"/>
</dbReference>
<evidence type="ECO:0000313" key="8">
    <source>
        <dbReference type="EMBL" id="MBO0344942.1"/>
    </source>
</evidence>
<evidence type="ECO:0000313" key="9">
    <source>
        <dbReference type="Proteomes" id="UP000664779"/>
    </source>
</evidence>
<dbReference type="InterPro" id="IPR015421">
    <property type="entry name" value="PyrdxlP-dep_Trfase_major"/>
</dbReference>
<evidence type="ECO:0000256" key="4">
    <source>
        <dbReference type="ARBA" id="ARBA00023125"/>
    </source>
</evidence>
<comment type="similarity">
    <text evidence="1">In the C-terminal section; belongs to the class-I pyridoxal-phosphate-dependent aminotransferase family.</text>
</comment>
<comment type="caution">
    <text evidence="8">The sequence shown here is derived from an EMBL/GenBank/DDBJ whole genome shotgun (WGS) entry which is preliminary data.</text>
</comment>
<dbReference type="Gene3D" id="3.40.640.10">
    <property type="entry name" value="Type I PLP-dependent aspartate aminotransferase-like (Major domain)"/>
    <property type="match status" value="1"/>
</dbReference>
<evidence type="ECO:0000256" key="2">
    <source>
        <dbReference type="ARBA" id="ARBA00022898"/>
    </source>
</evidence>
<evidence type="ECO:0000256" key="3">
    <source>
        <dbReference type="ARBA" id="ARBA00023015"/>
    </source>
</evidence>
<dbReference type="EMBL" id="JAFLNF010000002">
    <property type="protein sequence ID" value="MBO0344942.1"/>
    <property type="molecule type" value="Genomic_DNA"/>
</dbReference>
<dbReference type="InterPro" id="IPR051446">
    <property type="entry name" value="HTH_trans_reg/aminotransferase"/>
</dbReference>
<keyword evidence="9" id="KW-1185">Reference proteome</keyword>
<dbReference type="InterPro" id="IPR000524">
    <property type="entry name" value="Tscrpt_reg_HTH_GntR"/>
</dbReference>
<dbReference type="GO" id="GO:0003677">
    <property type="term" value="F:DNA binding"/>
    <property type="evidence" value="ECO:0007669"/>
    <property type="project" value="UniProtKB-KW"/>
</dbReference>